<feature type="domain" description="ParB-like N-terminal" evidence="3">
    <location>
        <begin position="34"/>
        <end position="126"/>
    </location>
</feature>
<dbReference type="InterPro" id="IPR041468">
    <property type="entry name" value="HTH_ParB/Spo0J"/>
</dbReference>
<dbReference type="InterPro" id="IPR050336">
    <property type="entry name" value="Chromosome_partition/occlusion"/>
</dbReference>
<name>A0A6S6SLY8_9BACT</name>
<evidence type="ECO:0000256" key="2">
    <source>
        <dbReference type="ARBA" id="ARBA00022829"/>
    </source>
</evidence>
<accession>A0A6S6SLY8</accession>
<organism evidence="4">
    <name type="scientific">uncultured Sulfurovum sp</name>
    <dbReference type="NCBI Taxonomy" id="269237"/>
    <lineage>
        <taxon>Bacteria</taxon>
        <taxon>Pseudomonadati</taxon>
        <taxon>Campylobacterota</taxon>
        <taxon>Epsilonproteobacteria</taxon>
        <taxon>Campylobacterales</taxon>
        <taxon>Sulfurovaceae</taxon>
        <taxon>Sulfurovum</taxon>
        <taxon>environmental samples</taxon>
    </lineage>
</organism>
<protein>
    <submittedName>
        <fullName evidence="4">Chromosome (Plasmid) partitioning protein ParB</fullName>
    </submittedName>
</protein>
<evidence type="ECO:0000256" key="1">
    <source>
        <dbReference type="ARBA" id="ARBA00006295"/>
    </source>
</evidence>
<dbReference type="SUPFAM" id="SSF109709">
    <property type="entry name" value="KorB DNA-binding domain-like"/>
    <property type="match status" value="1"/>
</dbReference>
<dbReference type="InterPro" id="IPR003115">
    <property type="entry name" value="ParB_N"/>
</dbReference>
<evidence type="ECO:0000259" key="3">
    <source>
        <dbReference type="SMART" id="SM00470"/>
    </source>
</evidence>
<dbReference type="GO" id="GO:0005694">
    <property type="term" value="C:chromosome"/>
    <property type="evidence" value="ECO:0007669"/>
    <property type="project" value="TreeGrafter"/>
</dbReference>
<dbReference type="Pfam" id="PF17762">
    <property type="entry name" value="HTH_ParB"/>
    <property type="match status" value="1"/>
</dbReference>
<dbReference type="SMART" id="SM00470">
    <property type="entry name" value="ParB"/>
    <property type="match status" value="1"/>
</dbReference>
<keyword evidence="2" id="KW-0159">Chromosome partition</keyword>
<reference evidence="4" key="1">
    <citation type="submission" date="2020-01" db="EMBL/GenBank/DDBJ databases">
        <authorList>
            <person name="Meier V. D."/>
            <person name="Meier V D."/>
        </authorList>
    </citation>
    <scope>NUCLEOTIDE SEQUENCE</scope>
    <source>
        <strain evidence="4">HLG_WM_MAG_01</strain>
    </source>
</reference>
<dbReference type="GO" id="GO:0003677">
    <property type="term" value="F:DNA binding"/>
    <property type="evidence" value="ECO:0007669"/>
    <property type="project" value="InterPro"/>
</dbReference>
<dbReference type="EMBL" id="CACVAS010000047">
    <property type="protein sequence ID" value="CAA6807199.1"/>
    <property type="molecule type" value="Genomic_DNA"/>
</dbReference>
<dbReference type="Gene3D" id="3.90.1530.30">
    <property type="match status" value="1"/>
</dbReference>
<dbReference type="PANTHER" id="PTHR33375">
    <property type="entry name" value="CHROMOSOME-PARTITIONING PROTEIN PARB-RELATED"/>
    <property type="match status" value="1"/>
</dbReference>
<proteinExistence type="inferred from homology"/>
<dbReference type="InterPro" id="IPR036086">
    <property type="entry name" value="ParB/Sulfiredoxin_sf"/>
</dbReference>
<dbReference type="AlphaFoldDB" id="A0A6S6SLY8"/>
<comment type="similarity">
    <text evidence="1">Belongs to the ParB family.</text>
</comment>
<dbReference type="InterPro" id="IPR004437">
    <property type="entry name" value="ParB/RepB/Spo0J"/>
</dbReference>
<dbReference type="Gene3D" id="1.10.10.2830">
    <property type="match status" value="1"/>
</dbReference>
<gene>
    <name evidence="4" type="ORF">HELGO_WM3271</name>
</gene>
<dbReference type="SUPFAM" id="SSF110849">
    <property type="entry name" value="ParB/Sulfiredoxin"/>
    <property type="match status" value="1"/>
</dbReference>
<dbReference type="PANTHER" id="PTHR33375:SF1">
    <property type="entry name" value="CHROMOSOME-PARTITIONING PROTEIN PARB-RELATED"/>
    <property type="match status" value="1"/>
</dbReference>
<sequence>MGKDTGKKKIFGGMANPFGAVEKKESLEKGKRVQSIEISKIKAPKVHDRKDYSKEAIEELSRNIASTGELLQPIVLRELKNGELERLIGFRRIEAVKLLNWQEIPAIVLQDISDEHAILIMLSENLQRENLNIYDETIAILQYLAVSFGETEDEVKKHLWKLRNSASTEGNEEAELLERINQVTLKLGNITSGTLINRLSMLSFREEVLEALKKGEISYVAAKELHKLKDSDEVISLIASLIEGSISYKELKVLVSEKRKKILPTPKKGAVEVVSDADGTTFKMNKKLTNPQIKRIEHLLSEF</sequence>
<dbReference type="GO" id="GO:0007059">
    <property type="term" value="P:chromosome segregation"/>
    <property type="evidence" value="ECO:0007669"/>
    <property type="project" value="UniProtKB-KW"/>
</dbReference>
<evidence type="ECO:0000313" key="4">
    <source>
        <dbReference type="EMBL" id="CAA6807199.1"/>
    </source>
</evidence>
<dbReference type="Pfam" id="PF02195">
    <property type="entry name" value="ParB_N"/>
    <property type="match status" value="1"/>
</dbReference>
<dbReference type="NCBIfam" id="TIGR00180">
    <property type="entry name" value="parB_part"/>
    <property type="match status" value="1"/>
</dbReference>